<dbReference type="GO" id="GO:0036503">
    <property type="term" value="P:ERAD pathway"/>
    <property type="evidence" value="ECO:0000318"/>
    <property type="project" value="GO_Central"/>
</dbReference>
<dbReference type="InParanoid" id="F6R8L5"/>
<comment type="similarity">
    <text evidence="1">Belongs to the sel-1 family.</text>
</comment>
<keyword evidence="2" id="KW-1133">Transmembrane helix</keyword>
<reference evidence="3" key="4">
    <citation type="submission" date="2025-09" db="UniProtKB">
        <authorList>
            <consortium name="Ensembl"/>
        </authorList>
    </citation>
    <scope>IDENTIFICATION</scope>
</reference>
<reference evidence="3" key="3">
    <citation type="submission" date="2025-08" db="UniProtKB">
        <authorList>
            <consortium name="Ensembl"/>
        </authorList>
    </citation>
    <scope>IDENTIFICATION</scope>
</reference>
<name>F6R8L5_CIOIN</name>
<dbReference type="Pfam" id="PF08238">
    <property type="entry name" value="Sel1"/>
    <property type="match status" value="9"/>
</dbReference>
<reference evidence="4" key="1">
    <citation type="journal article" date="2002" name="Science">
        <title>The draft genome of Ciona intestinalis: insights into chordate and vertebrate origins.</title>
        <authorList>
            <person name="Dehal P."/>
            <person name="Satou Y."/>
            <person name="Campbell R.K."/>
            <person name="Chapman J."/>
            <person name="Degnan B."/>
            <person name="De Tomaso A."/>
            <person name="Davidson B."/>
            <person name="Di Gregorio A."/>
            <person name="Gelpke M."/>
            <person name="Goodstein D.M."/>
            <person name="Harafuji N."/>
            <person name="Hastings K.E."/>
            <person name="Ho I."/>
            <person name="Hotta K."/>
            <person name="Huang W."/>
            <person name="Kawashima T."/>
            <person name="Lemaire P."/>
            <person name="Martinez D."/>
            <person name="Meinertzhagen I.A."/>
            <person name="Necula S."/>
            <person name="Nonaka M."/>
            <person name="Putnam N."/>
            <person name="Rash S."/>
            <person name="Saiga H."/>
            <person name="Satake M."/>
            <person name="Terry A."/>
            <person name="Yamada L."/>
            <person name="Wang H.G."/>
            <person name="Awazu S."/>
            <person name="Azumi K."/>
            <person name="Boore J."/>
            <person name="Branno M."/>
            <person name="Chin-Bow S."/>
            <person name="DeSantis R."/>
            <person name="Doyle S."/>
            <person name="Francino P."/>
            <person name="Keys D.N."/>
            <person name="Haga S."/>
            <person name="Hayashi H."/>
            <person name="Hino K."/>
            <person name="Imai K.S."/>
            <person name="Inaba K."/>
            <person name="Kano S."/>
            <person name="Kobayashi K."/>
            <person name="Kobayashi M."/>
            <person name="Lee B.I."/>
            <person name="Makabe K.W."/>
            <person name="Manohar C."/>
            <person name="Matassi G."/>
            <person name="Medina M."/>
            <person name="Mochizuki Y."/>
            <person name="Mount S."/>
            <person name="Morishita T."/>
            <person name="Miura S."/>
            <person name="Nakayama A."/>
            <person name="Nishizaka S."/>
            <person name="Nomoto H."/>
            <person name="Ohta F."/>
            <person name="Oishi K."/>
            <person name="Rigoutsos I."/>
            <person name="Sano M."/>
            <person name="Sasaki A."/>
            <person name="Sasakura Y."/>
            <person name="Shoguchi E."/>
            <person name="Shin-i T."/>
            <person name="Spagnuolo A."/>
            <person name="Stainier D."/>
            <person name="Suzuki M.M."/>
            <person name="Tassy O."/>
            <person name="Takatori N."/>
            <person name="Tokuoka M."/>
            <person name="Yagi K."/>
            <person name="Yoshizaki F."/>
            <person name="Wada S."/>
            <person name="Zhang C."/>
            <person name="Hyatt P.D."/>
            <person name="Larimer F."/>
            <person name="Detter C."/>
            <person name="Doggett N."/>
            <person name="Glavina T."/>
            <person name="Hawkins T."/>
            <person name="Richardson P."/>
            <person name="Lucas S."/>
            <person name="Kohara Y."/>
            <person name="Levine M."/>
            <person name="Satoh N."/>
            <person name="Rokhsar D.S."/>
        </authorList>
    </citation>
    <scope>NUCLEOTIDE SEQUENCE [LARGE SCALE GENOMIC DNA]</scope>
</reference>
<dbReference type="SUPFAM" id="SSF81901">
    <property type="entry name" value="HCP-like"/>
    <property type="match status" value="3"/>
</dbReference>
<dbReference type="Gene3D" id="1.25.40.10">
    <property type="entry name" value="Tetratricopeptide repeat domain"/>
    <property type="match status" value="3"/>
</dbReference>
<dbReference type="GO" id="GO:0005789">
    <property type="term" value="C:endoplasmic reticulum membrane"/>
    <property type="evidence" value="ECO:0000318"/>
    <property type="project" value="GO_Central"/>
</dbReference>
<feature type="transmembrane region" description="Helical" evidence="2">
    <location>
        <begin position="478"/>
        <end position="496"/>
    </location>
</feature>
<evidence type="ECO:0000256" key="2">
    <source>
        <dbReference type="SAM" id="Phobius"/>
    </source>
</evidence>
<dbReference type="GeneTree" id="ENSGT00940000156671"/>
<dbReference type="PANTHER" id="PTHR11102:SF147">
    <property type="entry name" value="SEL1L ADAPTOR SUBUNIT OF ERAD E3 UBIQUITIN LIGASE"/>
    <property type="match status" value="1"/>
</dbReference>
<dbReference type="OMA" id="DRSFSEW"/>
<accession>F6R8L5</accession>
<protein>
    <submittedName>
        <fullName evidence="3">Uncharacterized protein</fullName>
    </submittedName>
</protein>
<dbReference type="InterPro" id="IPR050767">
    <property type="entry name" value="Sel1_AlgK"/>
</dbReference>
<dbReference type="Proteomes" id="UP000008144">
    <property type="component" value="Chromosome 1"/>
</dbReference>
<keyword evidence="2" id="KW-0812">Transmembrane</keyword>
<dbReference type="SMART" id="SM00671">
    <property type="entry name" value="SEL1"/>
    <property type="match status" value="10"/>
</dbReference>
<keyword evidence="4" id="KW-1185">Reference proteome</keyword>
<organism evidence="3 4">
    <name type="scientific">Ciona intestinalis</name>
    <name type="common">Transparent sea squirt</name>
    <name type="synonym">Ascidia intestinalis</name>
    <dbReference type="NCBI Taxonomy" id="7719"/>
    <lineage>
        <taxon>Eukaryota</taxon>
        <taxon>Metazoa</taxon>
        <taxon>Chordata</taxon>
        <taxon>Tunicata</taxon>
        <taxon>Ascidiacea</taxon>
        <taxon>Phlebobranchia</taxon>
        <taxon>Cionidae</taxon>
        <taxon>Ciona</taxon>
    </lineage>
</organism>
<evidence type="ECO:0000256" key="1">
    <source>
        <dbReference type="ARBA" id="ARBA00038101"/>
    </source>
</evidence>
<dbReference type="HOGENOM" id="CLU_007931_2_1_1"/>
<dbReference type="PANTHER" id="PTHR11102">
    <property type="entry name" value="SEL-1-LIKE PROTEIN"/>
    <property type="match status" value="1"/>
</dbReference>
<dbReference type="Ensembl" id="ENSCINT00000006011.3">
    <property type="protein sequence ID" value="ENSCINP00000006011.3"/>
    <property type="gene ID" value="ENSCING00000012422.2"/>
</dbReference>
<sequence length="505" mass="55917">GLGFMYGSGIGLTSSQSKALIYLTFSALGGDAMGRMMLGYRYWAGIGVSKNCETALTYYKKVAEEVASKVTLAGGPMVSRVRLIDEEENPSTTSGRVDDDLIQYYQFLADKGDAPAQVTLGQLYYQGGRGFEQNSRKAYEYFSKAAEASNANGQAYLGKMFAEGSESIRQNNQTALKYYKMAADQGNPIGQAGLGLMYFYGKGVLVDHEKALMHFKSSADQGWPEGQLHLGNMYFHGHGVKRDYSKAVQLFNLAAQNGHLLALYHLGRMHATGVGAVRSCRTAVELYKNVCERGRWATQFDSAYSQYKAGKTNSALAIYMMLAELGYEVAQSNVAHILDQGLSTLVLNQTYARALLQWDRAASQGYAIARIKLGDYYYYGKGTEIDYEAAAGHYKIASADKNAQATFNLGYMHERGLGLKQDIHLAKRHYDQAAVNSPDAAVPVTMALIKIGFLYALEFIQNQNLRYSFVCVIVTENWDVYLILILAFMLAFTVAFRRHHRVGDD</sequence>
<dbReference type="EMBL" id="EAAA01000403">
    <property type="status" value="NOT_ANNOTATED_CDS"/>
    <property type="molecule type" value="Genomic_DNA"/>
</dbReference>
<dbReference type="STRING" id="7719.ENSCINP00000006011"/>
<dbReference type="InterPro" id="IPR011990">
    <property type="entry name" value="TPR-like_helical_dom_sf"/>
</dbReference>
<reference evidence="3" key="2">
    <citation type="journal article" date="2008" name="Genome Biol.">
        <title>Improved genome assembly and evidence-based global gene model set for the chordate Ciona intestinalis: new insight into intron and operon populations.</title>
        <authorList>
            <person name="Satou Y."/>
            <person name="Mineta K."/>
            <person name="Ogasawara M."/>
            <person name="Sasakura Y."/>
            <person name="Shoguchi E."/>
            <person name="Ueno K."/>
            <person name="Yamada L."/>
            <person name="Matsumoto J."/>
            <person name="Wasserscheid J."/>
            <person name="Dewar K."/>
            <person name="Wiley G.B."/>
            <person name="Macmil S.L."/>
            <person name="Roe B.A."/>
            <person name="Zeller R.W."/>
            <person name="Hastings K.E."/>
            <person name="Lemaire P."/>
            <person name="Lindquist E."/>
            <person name="Endo T."/>
            <person name="Hotta K."/>
            <person name="Inaba K."/>
        </authorList>
    </citation>
    <scope>NUCLEOTIDE SEQUENCE [LARGE SCALE GENOMIC DNA]</scope>
    <source>
        <strain evidence="3">wild type</strain>
    </source>
</reference>
<proteinExistence type="inferred from homology"/>
<evidence type="ECO:0000313" key="3">
    <source>
        <dbReference type="Ensembl" id="ENSCINP00000006011.3"/>
    </source>
</evidence>
<evidence type="ECO:0000313" key="4">
    <source>
        <dbReference type="Proteomes" id="UP000008144"/>
    </source>
</evidence>
<dbReference type="InterPro" id="IPR006597">
    <property type="entry name" value="Sel1-like"/>
</dbReference>
<dbReference type="AlphaFoldDB" id="F6R8L5"/>
<keyword evidence="2" id="KW-0472">Membrane</keyword>
<dbReference type="FunCoup" id="F6R8L5">
    <property type="interactions" value="354"/>
</dbReference>